<reference evidence="3 4" key="1">
    <citation type="submission" date="2023-11" db="EMBL/GenBank/DDBJ databases">
        <title>Analysis of the Genomes of Mucilaginibacter gossypii cycad 4 and M. sabulilitoris SNA2: microbes with the potential for plant growth promotion.</title>
        <authorList>
            <person name="Hirsch A.M."/>
            <person name="Humm E."/>
            <person name="Rubbi M."/>
            <person name="Del Vecchio G."/>
            <person name="Ha S.M."/>
            <person name="Pellegrini M."/>
            <person name="Gunsalus R.P."/>
        </authorList>
    </citation>
    <scope>NUCLEOTIDE SEQUENCE [LARGE SCALE GENOMIC DNA]</scope>
    <source>
        <strain evidence="3 4">SNA2</strain>
    </source>
</reference>
<proteinExistence type="inferred from homology"/>
<dbReference type="Proteomes" id="UP001324380">
    <property type="component" value="Chromosome"/>
</dbReference>
<dbReference type="Pfam" id="PF00582">
    <property type="entry name" value="Usp"/>
    <property type="match status" value="1"/>
</dbReference>
<dbReference type="RefSeq" id="WP_321562776.1">
    <property type="nucleotide sequence ID" value="NZ_CP139558.1"/>
</dbReference>
<dbReference type="InterPro" id="IPR014729">
    <property type="entry name" value="Rossmann-like_a/b/a_fold"/>
</dbReference>
<dbReference type="PRINTS" id="PR01438">
    <property type="entry name" value="UNVRSLSTRESS"/>
</dbReference>
<comment type="similarity">
    <text evidence="1">Belongs to the universal stress protein A family.</text>
</comment>
<dbReference type="SUPFAM" id="SSF52402">
    <property type="entry name" value="Adenine nucleotide alpha hydrolases-like"/>
    <property type="match status" value="1"/>
</dbReference>
<dbReference type="PANTHER" id="PTHR46268">
    <property type="entry name" value="STRESS RESPONSE PROTEIN NHAX"/>
    <property type="match status" value="1"/>
</dbReference>
<dbReference type="InterPro" id="IPR006016">
    <property type="entry name" value="UspA"/>
</dbReference>
<accession>A0ABZ0TL28</accession>
<evidence type="ECO:0000259" key="2">
    <source>
        <dbReference type="Pfam" id="PF00582"/>
    </source>
</evidence>
<evidence type="ECO:0000256" key="1">
    <source>
        <dbReference type="ARBA" id="ARBA00008791"/>
    </source>
</evidence>
<evidence type="ECO:0000313" key="4">
    <source>
        <dbReference type="Proteomes" id="UP001324380"/>
    </source>
</evidence>
<dbReference type="EMBL" id="CP139558">
    <property type="protein sequence ID" value="WPU93642.1"/>
    <property type="molecule type" value="Genomic_DNA"/>
</dbReference>
<dbReference type="Gene3D" id="3.40.50.620">
    <property type="entry name" value="HUPs"/>
    <property type="match status" value="1"/>
</dbReference>
<gene>
    <name evidence="3" type="ORF">SNE25_30450</name>
</gene>
<keyword evidence="4" id="KW-1185">Reference proteome</keyword>
<dbReference type="InterPro" id="IPR006015">
    <property type="entry name" value="Universal_stress_UspA"/>
</dbReference>
<dbReference type="PANTHER" id="PTHR46268:SF6">
    <property type="entry name" value="UNIVERSAL STRESS PROTEIN UP12"/>
    <property type="match status" value="1"/>
</dbReference>
<name>A0ABZ0TL28_9SPHI</name>
<organism evidence="3 4">
    <name type="scientific">Mucilaginibacter sabulilitoris</name>
    <dbReference type="NCBI Taxonomy" id="1173583"/>
    <lineage>
        <taxon>Bacteria</taxon>
        <taxon>Pseudomonadati</taxon>
        <taxon>Bacteroidota</taxon>
        <taxon>Sphingobacteriia</taxon>
        <taxon>Sphingobacteriales</taxon>
        <taxon>Sphingobacteriaceae</taxon>
        <taxon>Mucilaginibacter</taxon>
    </lineage>
</organism>
<evidence type="ECO:0000313" key="3">
    <source>
        <dbReference type="EMBL" id="WPU93642.1"/>
    </source>
</evidence>
<dbReference type="CDD" id="cd00293">
    <property type="entry name" value="USP-like"/>
    <property type="match status" value="1"/>
</dbReference>
<sequence>MKITRILIGVDDSPYAHNATAYGFDIARNYKASVALVHIIEPTMIPPGAGDNLSGMPMDSTLGVQEVELNNIQTSQSKVLIERTVKEFGEGLEVTTFTQYGLRADGIIDCSKEFKADLIVLGTHKRSGFDRLITGSIAEEVVRHATVPVLVVPFAE</sequence>
<feature type="domain" description="UspA" evidence="2">
    <location>
        <begin position="4"/>
        <end position="153"/>
    </location>
</feature>
<protein>
    <submittedName>
        <fullName evidence="3">Universal stress protein</fullName>
    </submittedName>
</protein>